<sequence length="389" mass="44263">MSEWREYILEDVIDKFIDYRGKTPTKTTFGIPLVTAKIVKAGKILPPNEFIAREDYDSWMTRGLPEIDDVVLTTEAPLGEVALIQDKNVALAQRIITLRGKKEFIFNPFLKYYFQNDTGQHKLQSRASGTTVFGIKASVLRKMPVELPDIEEQKAIASVLSSLDDKIDLLHRQNKTLEAMAETLFRQWFVEEVEDDWVEGTIYDLIEFNPARKLAKGEMAPYLEMAALSTNTFNPDGWYLREFSSGTKFTNGDTLLARITPCLENGKTAYVTFLENDQVAWGSTEYIVMRPKGNLHPFFAYSLARNSDFRDYAEGCLAGSSGRQRVDVDHLKDYKISTPSATRIKNYNAFAESITLKLHANSQQIHTLKTLRDTLLPKLMSGEVRVEYP</sequence>
<dbReference type="CDD" id="cd17260">
    <property type="entry name" value="RMtype1_S_EcoEI-TRD1-CR1_like"/>
    <property type="match status" value="1"/>
</dbReference>
<feature type="domain" description="Type I restriction modification DNA specificity" evidence="4">
    <location>
        <begin position="1"/>
        <end position="178"/>
    </location>
</feature>
<dbReference type="GO" id="GO:0009307">
    <property type="term" value="P:DNA restriction-modification system"/>
    <property type="evidence" value="ECO:0007669"/>
    <property type="project" value="UniProtKB-KW"/>
</dbReference>
<reference evidence="5 6" key="1">
    <citation type="submission" date="2016-10" db="EMBL/GenBank/DDBJ databases">
        <authorList>
            <person name="de Groot N.N."/>
        </authorList>
    </citation>
    <scope>NUCLEOTIDE SEQUENCE [LARGE SCALE GENOMIC DNA]</scope>
    <source>
        <strain evidence="5 6">Nm9</strain>
    </source>
</reference>
<evidence type="ECO:0000259" key="4">
    <source>
        <dbReference type="Pfam" id="PF01420"/>
    </source>
</evidence>
<dbReference type="PANTHER" id="PTHR30408">
    <property type="entry name" value="TYPE-1 RESTRICTION ENZYME ECOKI SPECIFICITY PROTEIN"/>
    <property type="match status" value="1"/>
</dbReference>
<dbReference type="RefSeq" id="WP_074720658.1">
    <property type="nucleotide sequence ID" value="NZ_FOFX01000017.1"/>
</dbReference>
<dbReference type="InterPro" id="IPR000055">
    <property type="entry name" value="Restrct_endonuc_typeI_TRD"/>
</dbReference>
<gene>
    <name evidence="5" type="ORF">SAMN05421510_101746</name>
</gene>
<organism evidence="5 6">
    <name type="scientific">Nitrosomonas ureae</name>
    <dbReference type="NCBI Taxonomy" id="44577"/>
    <lineage>
        <taxon>Bacteria</taxon>
        <taxon>Pseudomonadati</taxon>
        <taxon>Pseudomonadota</taxon>
        <taxon>Betaproteobacteria</taxon>
        <taxon>Nitrosomonadales</taxon>
        <taxon>Nitrosomonadaceae</taxon>
        <taxon>Nitrosomonas</taxon>
    </lineage>
</organism>
<feature type="domain" description="Type I restriction modification DNA specificity" evidence="4">
    <location>
        <begin position="195"/>
        <end position="340"/>
    </location>
</feature>
<dbReference type="Pfam" id="PF01420">
    <property type="entry name" value="Methylase_S"/>
    <property type="match status" value="2"/>
</dbReference>
<evidence type="ECO:0000313" key="5">
    <source>
        <dbReference type="EMBL" id="SEQ05717.1"/>
    </source>
</evidence>
<protein>
    <submittedName>
        <fullName evidence="5">Type I restriction enzyme, S subunit</fullName>
    </submittedName>
</protein>
<accession>A0A1H9CX85</accession>
<evidence type="ECO:0000256" key="1">
    <source>
        <dbReference type="ARBA" id="ARBA00010923"/>
    </source>
</evidence>
<dbReference type="SUPFAM" id="SSF116734">
    <property type="entry name" value="DNA methylase specificity domain"/>
    <property type="match status" value="2"/>
</dbReference>
<dbReference type="Gene3D" id="3.90.220.20">
    <property type="entry name" value="DNA methylase specificity domains"/>
    <property type="match status" value="2"/>
</dbReference>
<keyword evidence="3" id="KW-0238">DNA-binding</keyword>
<evidence type="ECO:0000313" key="6">
    <source>
        <dbReference type="Proteomes" id="UP000181998"/>
    </source>
</evidence>
<dbReference type="InterPro" id="IPR052021">
    <property type="entry name" value="Type-I_RS_S_subunit"/>
</dbReference>
<dbReference type="GO" id="GO:0003677">
    <property type="term" value="F:DNA binding"/>
    <property type="evidence" value="ECO:0007669"/>
    <property type="project" value="UniProtKB-KW"/>
</dbReference>
<dbReference type="CDD" id="cd17246">
    <property type="entry name" value="RMtype1_S_SonII-TRD2-CR2_like"/>
    <property type="match status" value="1"/>
</dbReference>
<keyword evidence="2" id="KW-0680">Restriction system</keyword>
<evidence type="ECO:0000256" key="2">
    <source>
        <dbReference type="ARBA" id="ARBA00022747"/>
    </source>
</evidence>
<dbReference type="EMBL" id="FOFX01000017">
    <property type="protein sequence ID" value="SEQ05717.1"/>
    <property type="molecule type" value="Genomic_DNA"/>
</dbReference>
<proteinExistence type="inferred from homology"/>
<comment type="similarity">
    <text evidence="1">Belongs to the type-I restriction system S methylase family.</text>
</comment>
<evidence type="ECO:0000256" key="3">
    <source>
        <dbReference type="ARBA" id="ARBA00023125"/>
    </source>
</evidence>
<dbReference type="PANTHER" id="PTHR30408:SF13">
    <property type="entry name" value="TYPE I RESTRICTION ENZYME HINDI SPECIFICITY SUBUNIT"/>
    <property type="match status" value="1"/>
</dbReference>
<dbReference type="OrthoDB" id="9798929at2"/>
<name>A0A1H9CX85_9PROT</name>
<dbReference type="Proteomes" id="UP000181998">
    <property type="component" value="Unassembled WGS sequence"/>
</dbReference>
<dbReference type="AlphaFoldDB" id="A0A1H9CX85"/>
<dbReference type="InterPro" id="IPR044946">
    <property type="entry name" value="Restrct_endonuc_typeI_TRD_sf"/>
</dbReference>